<dbReference type="Proteomes" id="UP001318040">
    <property type="component" value="Unplaced"/>
</dbReference>
<evidence type="ECO:0000259" key="15">
    <source>
        <dbReference type="Pfam" id="PF01299"/>
    </source>
</evidence>
<evidence type="ECO:0000256" key="13">
    <source>
        <dbReference type="SAM" id="MobiDB-lite"/>
    </source>
</evidence>
<comment type="subcellular location">
    <subcellularLocation>
        <location evidence="1">Cell membrane</location>
        <topology evidence="1">Single-pass type I membrane protein</topology>
    </subcellularLocation>
    <subcellularLocation>
        <location evidence="2">Endosome membrane</location>
        <topology evidence="2">Single-pass type I membrane protein</topology>
    </subcellularLocation>
    <subcellularLocation>
        <location evidence="12">Lysosome membrane</location>
        <topology evidence="12">Single-pass type I membrane protein</topology>
    </subcellularLocation>
</comment>
<protein>
    <submittedName>
        <fullName evidence="18">Lysosome-associated membrane glycoprotein 1-like</fullName>
    </submittedName>
</protein>
<dbReference type="GO" id="GO:0005886">
    <property type="term" value="C:plasma membrane"/>
    <property type="evidence" value="ECO:0007669"/>
    <property type="project" value="UniProtKB-SubCell"/>
</dbReference>
<dbReference type="InterPro" id="IPR048528">
    <property type="entry name" value="Lamp2-like_luminal"/>
</dbReference>
<evidence type="ECO:0000256" key="6">
    <source>
        <dbReference type="ARBA" id="ARBA00022753"/>
    </source>
</evidence>
<dbReference type="GO" id="GO:0072594">
    <property type="term" value="P:establishment of protein localization to organelle"/>
    <property type="evidence" value="ECO:0007669"/>
    <property type="project" value="TreeGrafter"/>
</dbReference>
<evidence type="ECO:0000256" key="14">
    <source>
        <dbReference type="SAM" id="Phobius"/>
    </source>
</evidence>
<evidence type="ECO:0000259" key="16">
    <source>
        <dbReference type="Pfam" id="PF21222"/>
    </source>
</evidence>
<evidence type="ECO:0000313" key="18">
    <source>
        <dbReference type="RefSeq" id="XP_032800986.1"/>
    </source>
</evidence>
<name>A0AAJ7SLR3_PETMA</name>
<feature type="compositionally biased region" description="Pro residues" evidence="13">
    <location>
        <begin position="200"/>
        <end position="217"/>
    </location>
</feature>
<feature type="region of interest" description="Disordered" evidence="13">
    <location>
        <begin position="174"/>
        <end position="224"/>
    </location>
</feature>
<evidence type="ECO:0000256" key="4">
    <source>
        <dbReference type="ARBA" id="ARBA00022692"/>
    </source>
</evidence>
<comment type="similarity">
    <text evidence="12">Belongs to the LAMP family.</text>
</comment>
<keyword evidence="9" id="KW-1015">Disulfide bond</keyword>
<accession>A0AAJ7SLR3</accession>
<evidence type="ECO:0000256" key="2">
    <source>
        <dbReference type="ARBA" id="ARBA00004530"/>
    </source>
</evidence>
<keyword evidence="4 12" id="KW-0812">Transmembrane</keyword>
<evidence type="ECO:0000313" key="17">
    <source>
        <dbReference type="Proteomes" id="UP001318040"/>
    </source>
</evidence>
<feature type="domain" description="Lysosome-associated membrane glycoprotein 2-like luminal" evidence="15">
    <location>
        <begin position="18"/>
        <end position="158"/>
    </location>
</feature>
<feature type="domain" description="Lysosome-associated membrane glycoprotein 2-like luminal" evidence="15">
    <location>
        <begin position="218"/>
        <end position="371"/>
    </location>
</feature>
<evidence type="ECO:0000256" key="10">
    <source>
        <dbReference type="ARBA" id="ARBA00023180"/>
    </source>
</evidence>
<keyword evidence="7 14" id="KW-1133">Transmembrane helix</keyword>
<dbReference type="InterPro" id="IPR048524">
    <property type="entry name" value="Lamp2-like_TM"/>
</dbReference>
<dbReference type="InterPro" id="IPR018134">
    <property type="entry name" value="LAMP_CS"/>
</dbReference>
<keyword evidence="6" id="KW-0967">Endosome</keyword>
<keyword evidence="8 12" id="KW-0472">Membrane</keyword>
<evidence type="ECO:0000256" key="3">
    <source>
        <dbReference type="ARBA" id="ARBA00022475"/>
    </source>
</evidence>
<sequence length="423" mass="45854">MCCGVLYYPAVGWVLAAPDIGHYEIYDDDKKVCLKAQAALQLVVNNTDDLGFLKFDINPNVTNASGSCLSIISTLKLQFKEGSVLFTFAKEKTNAILQTITAELSLTPSGHGYNDTFHGKIQLAPSNESFECHSPNTVVLGMALSLIAWDVQVQPFGIDNGTFSPGVKCSKDFTSTTTHATPPHNHTTHSPKPTTTSPAPTHPPTHPPPVPPAPPAAPSKGNYSLTQDNQTCLIAILALRLNVEYINQSSKQVAHGIFNVDPNNTKATGHCDPNSPVLRLTYPQGYLTFTFVKNESKFYLHKLEGLLQHTFPNATPHEKYVGANSSLKLFQASVGNSYACMAEQYAVVNSTVNHTVRVVISQVQLQPFNVTSSKFSTAEKCSQDTDNMLIPIIVGSVLAALVLVVLVAYIIGKRRSHSGYQSI</sequence>
<dbReference type="AlphaFoldDB" id="A0AAJ7SLR3"/>
<organism evidence="17 18">
    <name type="scientific">Petromyzon marinus</name>
    <name type="common">Sea lamprey</name>
    <dbReference type="NCBI Taxonomy" id="7757"/>
    <lineage>
        <taxon>Eukaryota</taxon>
        <taxon>Metazoa</taxon>
        <taxon>Chordata</taxon>
        <taxon>Craniata</taxon>
        <taxon>Vertebrata</taxon>
        <taxon>Cyclostomata</taxon>
        <taxon>Hyperoartia</taxon>
        <taxon>Petromyzontiformes</taxon>
        <taxon>Petromyzontidae</taxon>
        <taxon>Petromyzon</taxon>
    </lineage>
</organism>
<keyword evidence="5" id="KW-0732">Signal</keyword>
<dbReference type="CTD" id="3916"/>
<comment type="caution">
    <text evidence="12">Lacks conserved residue(s) required for the propagation of feature annotation.</text>
</comment>
<dbReference type="PROSITE" id="PS51407">
    <property type="entry name" value="LAMP_3"/>
    <property type="match status" value="1"/>
</dbReference>
<dbReference type="PROSITE" id="PS00310">
    <property type="entry name" value="LAMP_1"/>
    <property type="match status" value="1"/>
</dbReference>
<keyword evidence="3" id="KW-1003">Cell membrane</keyword>
<evidence type="ECO:0000256" key="1">
    <source>
        <dbReference type="ARBA" id="ARBA00004251"/>
    </source>
</evidence>
<dbReference type="PRINTS" id="PR00336">
    <property type="entry name" value="LYSASSOCTDMP"/>
</dbReference>
<dbReference type="Pfam" id="PF01299">
    <property type="entry name" value="Lamp2-like_luminal"/>
    <property type="match status" value="2"/>
</dbReference>
<dbReference type="Pfam" id="PF21222">
    <property type="entry name" value="Lamp2_2nd"/>
    <property type="match status" value="1"/>
</dbReference>
<keyword evidence="11 12" id="KW-0458">Lysosome</keyword>
<feature type="transmembrane region" description="Helical" evidence="14">
    <location>
        <begin position="388"/>
        <end position="411"/>
    </location>
</feature>
<dbReference type="GO" id="GO:0005765">
    <property type="term" value="C:lysosomal membrane"/>
    <property type="evidence" value="ECO:0007669"/>
    <property type="project" value="UniProtKB-SubCell"/>
</dbReference>
<evidence type="ECO:0000256" key="7">
    <source>
        <dbReference type="ARBA" id="ARBA00022989"/>
    </source>
</evidence>
<dbReference type="FunFam" id="2.40.160.110:FF:000001">
    <property type="entry name" value="lysosome-associated membrane glycoprotein 2 isoform X2"/>
    <property type="match status" value="1"/>
</dbReference>
<dbReference type="GO" id="GO:0031902">
    <property type="term" value="C:late endosome membrane"/>
    <property type="evidence" value="ECO:0007669"/>
    <property type="project" value="TreeGrafter"/>
</dbReference>
<dbReference type="PANTHER" id="PTHR11506:SF41">
    <property type="entry name" value="LYSOSOME-ASSOCIATED MEMBRANE GLYCOPROTEIN 1-LIKE"/>
    <property type="match status" value="1"/>
</dbReference>
<dbReference type="RefSeq" id="XP_032800986.1">
    <property type="nucleotide sequence ID" value="XM_032945095.1"/>
</dbReference>
<feature type="compositionally biased region" description="Low complexity" evidence="13">
    <location>
        <begin position="174"/>
        <end position="199"/>
    </location>
</feature>
<keyword evidence="17" id="KW-1185">Reference proteome</keyword>
<dbReference type="Gene3D" id="2.40.160.110">
    <property type="match status" value="2"/>
</dbReference>
<evidence type="ECO:0000256" key="8">
    <source>
        <dbReference type="ARBA" id="ARBA00023136"/>
    </source>
</evidence>
<dbReference type="InterPro" id="IPR002000">
    <property type="entry name" value="Lysosome-assoc_membr_glycop"/>
</dbReference>
<evidence type="ECO:0000256" key="9">
    <source>
        <dbReference type="ARBA" id="ARBA00023157"/>
    </source>
</evidence>
<dbReference type="KEGG" id="pmrn:116937939"/>
<gene>
    <name evidence="18" type="primary">LOC116937939</name>
</gene>
<keyword evidence="10" id="KW-0325">Glycoprotein</keyword>
<feature type="domain" description="Lysosome-associated membrane glycoprotein 2-like transmembrane" evidence="16">
    <location>
        <begin position="390"/>
        <end position="421"/>
    </location>
</feature>
<reference evidence="18" key="1">
    <citation type="submission" date="2025-08" db="UniProtKB">
        <authorList>
            <consortium name="RefSeq"/>
        </authorList>
    </citation>
    <scope>IDENTIFICATION</scope>
    <source>
        <tissue evidence="18">Sperm</tissue>
    </source>
</reference>
<proteinExistence type="inferred from homology"/>
<evidence type="ECO:0000256" key="12">
    <source>
        <dbReference type="PROSITE-ProRule" id="PRU00740"/>
    </source>
</evidence>
<evidence type="ECO:0000256" key="11">
    <source>
        <dbReference type="ARBA" id="ARBA00023228"/>
    </source>
</evidence>
<dbReference type="PANTHER" id="PTHR11506">
    <property type="entry name" value="LYSOSOME-ASSOCIATED MEMBRANE GLYCOPROTEIN"/>
    <property type="match status" value="1"/>
</dbReference>
<evidence type="ECO:0000256" key="5">
    <source>
        <dbReference type="ARBA" id="ARBA00022729"/>
    </source>
</evidence>